<feature type="region of interest" description="Disordered" evidence="9">
    <location>
        <begin position="1"/>
        <end position="31"/>
    </location>
</feature>
<feature type="domain" description="ABC transmembrane type-1" evidence="10">
    <location>
        <begin position="89"/>
        <end position="289"/>
    </location>
</feature>
<evidence type="ECO:0000256" key="7">
    <source>
        <dbReference type="ARBA" id="ARBA00023136"/>
    </source>
</evidence>
<keyword evidence="4" id="KW-0997">Cell inner membrane</keyword>
<keyword evidence="2 8" id="KW-0813">Transport</keyword>
<reference evidence="11 12" key="1">
    <citation type="submission" date="2018-05" db="EMBL/GenBank/DDBJ databases">
        <title>Genomic Encyclopedia of Type Strains, Phase IV (KMG-IV): sequencing the most valuable type-strain genomes for metagenomic binning, comparative biology and taxonomic classification.</title>
        <authorList>
            <person name="Goeker M."/>
        </authorList>
    </citation>
    <scope>NUCLEOTIDE SEQUENCE [LARGE SCALE GENOMIC DNA]</scope>
    <source>
        <strain evidence="11 12">DSM 7229</strain>
    </source>
</reference>
<dbReference type="Gene3D" id="1.10.3720.10">
    <property type="entry name" value="MetI-like"/>
    <property type="match status" value="2"/>
</dbReference>
<keyword evidence="5 8" id="KW-0812">Transmembrane</keyword>
<proteinExistence type="inferred from homology"/>
<dbReference type="EMBL" id="QGGM01000010">
    <property type="protein sequence ID" value="PWK10105.1"/>
    <property type="molecule type" value="Genomic_DNA"/>
</dbReference>
<evidence type="ECO:0000256" key="8">
    <source>
        <dbReference type="RuleBase" id="RU363032"/>
    </source>
</evidence>
<name>A0A2V1ZWP8_PSYIM</name>
<dbReference type="SUPFAM" id="SSF161098">
    <property type="entry name" value="MetI-like"/>
    <property type="match status" value="2"/>
</dbReference>
<evidence type="ECO:0000256" key="2">
    <source>
        <dbReference type="ARBA" id="ARBA00022448"/>
    </source>
</evidence>
<feature type="transmembrane region" description="Helical" evidence="8">
    <location>
        <begin position="259"/>
        <end position="290"/>
    </location>
</feature>
<evidence type="ECO:0000256" key="4">
    <source>
        <dbReference type="ARBA" id="ARBA00022519"/>
    </source>
</evidence>
<feature type="transmembrane region" description="Helical" evidence="8">
    <location>
        <begin position="173"/>
        <end position="192"/>
    </location>
</feature>
<organism evidence="11 12">
    <name type="scientific">Psychrobacter immobilis</name>
    <dbReference type="NCBI Taxonomy" id="498"/>
    <lineage>
        <taxon>Bacteria</taxon>
        <taxon>Pseudomonadati</taxon>
        <taxon>Pseudomonadota</taxon>
        <taxon>Gammaproteobacteria</taxon>
        <taxon>Moraxellales</taxon>
        <taxon>Moraxellaceae</taxon>
        <taxon>Psychrobacter</taxon>
    </lineage>
</organism>
<feature type="transmembrane region" description="Helical" evidence="8">
    <location>
        <begin position="395"/>
        <end position="420"/>
    </location>
</feature>
<dbReference type="Pfam" id="PF00528">
    <property type="entry name" value="BPD_transp_1"/>
    <property type="match status" value="1"/>
</dbReference>
<dbReference type="PROSITE" id="PS50928">
    <property type="entry name" value="ABC_TM1"/>
    <property type="match status" value="2"/>
</dbReference>
<dbReference type="GO" id="GO:0005886">
    <property type="term" value="C:plasma membrane"/>
    <property type="evidence" value="ECO:0007669"/>
    <property type="project" value="UniProtKB-SubCell"/>
</dbReference>
<keyword evidence="12" id="KW-1185">Reference proteome</keyword>
<dbReference type="InterPro" id="IPR000515">
    <property type="entry name" value="MetI-like"/>
</dbReference>
<dbReference type="Proteomes" id="UP000245655">
    <property type="component" value="Unassembled WGS sequence"/>
</dbReference>
<sequence>MIKTPDASVRQNDTVNDSANANNMDNHNIDGKQTVSQDHAVRKRIISKSVLGLISSFMLLPILIVLLSWTQPIADIWTHMADYVLPQVLKNTAILLLMVTVVSGTIGTALAWVTSMYRFPGQRFFSWALMLPLAIPAYVLAFVTIGIVDFSGPLQTGLRDLGFDVAIPSIRNVWGAGLVLSLAFYPYVYLLARQAFLSQGRRAIEAGQMLGLSRSRVFFRLALPQALPWIIGGLLLASMETLADFGAVSVFNVDTFTTAIYKAWFGFFSLTTAAQLAALLIGVIFIVVLFEQYWQTKRGNNVTQGSSQRFDASTPAKLGMTLLCTLVFAGAFLIPLLQLIYWTALNFRQDFDARYIDFVTNSLMIASMTTIFIAFLAIIIAWIKRQYPDKLTKLMTTLANLGYVVPGTVLAVGIFIPIAWLDNQMIAFGITTQQVLSGSVIVMLLALSTRFMTVSFQPVDRQLQRLTVNQEAAAKLLSDSTYQRWRQVMLPVISPGILTGLLMGFVEVMKEMPITLMTRRQGWDTLAVRVFEMTSEGMWGRAALPSLLIVLVGLLPVWILLRQSDKQG</sequence>
<feature type="transmembrane region" description="Helical" evidence="8">
    <location>
        <begin position="93"/>
        <end position="113"/>
    </location>
</feature>
<comment type="similarity">
    <text evidence="8">Belongs to the binding-protein-dependent transport system permease family.</text>
</comment>
<dbReference type="PANTHER" id="PTHR43357">
    <property type="entry name" value="INNER MEMBRANE ABC TRANSPORTER PERMEASE PROTEIN YDCV"/>
    <property type="match status" value="1"/>
</dbReference>
<feature type="transmembrane region" description="Helical" evidence="8">
    <location>
        <begin position="488"/>
        <end position="506"/>
    </location>
</feature>
<feature type="transmembrane region" description="Helical" evidence="8">
    <location>
        <begin position="362"/>
        <end position="383"/>
    </location>
</feature>
<feature type="transmembrane region" description="Helical" evidence="8">
    <location>
        <begin position="125"/>
        <end position="148"/>
    </location>
</feature>
<feature type="transmembrane region" description="Helical" evidence="8">
    <location>
        <begin position="426"/>
        <end position="447"/>
    </location>
</feature>
<protein>
    <submittedName>
        <fullName evidence="11">Iron(III) transport system permease protein</fullName>
    </submittedName>
</protein>
<dbReference type="InterPro" id="IPR035906">
    <property type="entry name" value="MetI-like_sf"/>
</dbReference>
<feature type="compositionally biased region" description="Polar residues" evidence="9">
    <location>
        <begin position="9"/>
        <end position="31"/>
    </location>
</feature>
<evidence type="ECO:0000256" key="1">
    <source>
        <dbReference type="ARBA" id="ARBA00004429"/>
    </source>
</evidence>
<dbReference type="FunFam" id="1.10.3720.10:FF:000088">
    <property type="entry name" value="Iron(III) ABC transporter, permease protein"/>
    <property type="match status" value="1"/>
</dbReference>
<comment type="subcellular location">
    <subcellularLocation>
        <location evidence="1">Cell inner membrane</location>
        <topology evidence="1">Multi-pass membrane protein</topology>
    </subcellularLocation>
    <subcellularLocation>
        <location evidence="8">Cell membrane</location>
        <topology evidence="8">Multi-pass membrane protein</topology>
    </subcellularLocation>
</comment>
<dbReference type="AlphaFoldDB" id="A0A2V1ZWP8"/>
<evidence type="ECO:0000256" key="9">
    <source>
        <dbReference type="SAM" id="MobiDB-lite"/>
    </source>
</evidence>
<evidence type="ECO:0000256" key="6">
    <source>
        <dbReference type="ARBA" id="ARBA00022989"/>
    </source>
</evidence>
<evidence type="ECO:0000313" key="11">
    <source>
        <dbReference type="EMBL" id="PWK10105.1"/>
    </source>
</evidence>
<evidence type="ECO:0000313" key="12">
    <source>
        <dbReference type="Proteomes" id="UP000245655"/>
    </source>
</evidence>
<dbReference type="PANTHER" id="PTHR43357:SF3">
    <property type="entry name" value="FE(3+)-TRANSPORT SYSTEM PERMEASE PROTEIN FBPB 2"/>
    <property type="match status" value="1"/>
</dbReference>
<accession>A0A2V1ZWP8</accession>
<feature type="transmembrane region" description="Helical" evidence="8">
    <location>
        <begin position="217"/>
        <end position="239"/>
    </location>
</feature>
<feature type="transmembrane region" description="Helical" evidence="8">
    <location>
        <begin position="50"/>
        <end position="73"/>
    </location>
</feature>
<dbReference type="CDD" id="cd06261">
    <property type="entry name" value="TM_PBP2"/>
    <property type="match status" value="2"/>
</dbReference>
<gene>
    <name evidence="11" type="ORF">C8D84_11012</name>
</gene>
<dbReference type="GO" id="GO:0055085">
    <property type="term" value="P:transmembrane transport"/>
    <property type="evidence" value="ECO:0007669"/>
    <property type="project" value="InterPro"/>
</dbReference>
<feature type="transmembrane region" description="Helical" evidence="8">
    <location>
        <begin position="542"/>
        <end position="561"/>
    </location>
</feature>
<evidence type="ECO:0000256" key="3">
    <source>
        <dbReference type="ARBA" id="ARBA00022475"/>
    </source>
</evidence>
<evidence type="ECO:0000259" key="10">
    <source>
        <dbReference type="PROSITE" id="PS50928"/>
    </source>
</evidence>
<evidence type="ECO:0000256" key="5">
    <source>
        <dbReference type="ARBA" id="ARBA00022692"/>
    </source>
</evidence>
<keyword evidence="6 8" id="KW-1133">Transmembrane helix</keyword>
<feature type="transmembrane region" description="Helical" evidence="8">
    <location>
        <begin position="318"/>
        <end position="342"/>
    </location>
</feature>
<dbReference type="RefSeq" id="WP_109591576.1">
    <property type="nucleotide sequence ID" value="NZ_CAJGZY010000004.1"/>
</dbReference>
<feature type="domain" description="ABC transmembrane type-1" evidence="10">
    <location>
        <begin position="359"/>
        <end position="560"/>
    </location>
</feature>
<dbReference type="GeneID" id="60255552"/>
<comment type="caution">
    <text evidence="11">The sequence shown here is derived from an EMBL/GenBank/DDBJ whole genome shotgun (WGS) entry which is preliminary data.</text>
</comment>
<keyword evidence="7 8" id="KW-0472">Membrane</keyword>
<keyword evidence="3" id="KW-1003">Cell membrane</keyword>